<gene>
    <name evidence="11" type="ORF">HKI87_02g13580</name>
</gene>
<keyword evidence="8 9" id="KW-0472">Membrane</keyword>
<dbReference type="InterPro" id="IPR026082">
    <property type="entry name" value="ABCA"/>
</dbReference>
<evidence type="ECO:0000256" key="9">
    <source>
        <dbReference type="SAM" id="Phobius"/>
    </source>
</evidence>
<keyword evidence="5" id="KW-0547">Nucleotide-binding</keyword>
<dbReference type="GO" id="GO:0005524">
    <property type="term" value="F:ATP binding"/>
    <property type="evidence" value="ECO:0007669"/>
    <property type="project" value="UniProtKB-KW"/>
</dbReference>
<feature type="transmembrane region" description="Helical" evidence="9">
    <location>
        <begin position="432"/>
        <end position="460"/>
    </location>
</feature>
<feature type="transmembrane region" description="Helical" evidence="9">
    <location>
        <begin position="990"/>
        <end position="1013"/>
    </location>
</feature>
<feature type="domain" description="ABC transporter" evidence="10">
    <location>
        <begin position="1420"/>
        <end position="1660"/>
    </location>
</feature>
<comment type="subcellular location">
    <subcellularLocation>
        <location evidence="1">Membrane</location>
        <topology evidence="1">Multi-pass membrane protein</topology>
    </subcellularLocation>
</comment>
<name>A0AAX4P0B5_9CHLO</name>
<evidence type="ECO:0000256" key="7">
    <source>
        <dbReference type="ARBA" id="ARBA00022989"/>
    </source>
</evidence>
<dbReference type="GO" id="GO:0016020">
    <property type="term" value="C:membrane"/>
    <property type="evidence" value="ECO:0007669"/>
    <property type="project" value="UniProtKB-SubCell"/>
</dbReference>
<dbReference type="Proteomes" id="UP001472866">
    <property type="component" value="Chromosome 02"/>
</dbReference>
<keyword evidence="3" id="KW-0813">Transport</keyword>
<feature type="domain" description="ABC transporter" evidence="10">
    <location>
        <begin position="641"/>
        <end position="868"/>
    </location>
</feature>
<dbReference type="PROSITE" id="PS50893">
    <property type="entry name" value="ABC_TRANSPORTER_2"/>
    <property type="match status" value="2"/>
</dbReference>
<feature type="transmembrane region" description="Helical" evidence="9">
    <location>
        <begin position="525"/>
        <end position="546"/>
    </location>
</feature>
<feature type="transmembrane region" description="Helical" evidence="9">
    <location>
        <begin position="1185"/>
        <end position="1204"/>
    </location>
</feature>
<proteinExistence type="inferred from homology"/>
<feature type="transmembrane region" description="Helical" evidence="9">
    <location>
        <begin position="28"/>
        <end position="49"/>
    </location>
</feature>
<dbReference type="SUPFAM" id="SSF52540">
    <property type="entry name" value="P-loop containing nucleoside triphosphate hydrolases"/>
    <property type="match status" value="2"/>
</dbReference>
<accession>A0AAX4P0B5</accession>
<keyword evidence="12" id="KW-1185">Reference proteome</keyword>
<feature type="transmembrane region" description="Helical" evidence="9">
    <location>
        <begin position="467"/>
        <end position="486"/>
    </location>
</feature>
<dbReference type="Pfam" id="PF00005">
    <property type="entry name" value="ABC_tran"/>
    <property type="match status" value="2"/>
</dbReference>
<keyword evidence="6" id="KW-0067">ATP-binding</keyword>
<feature type="transmembrane region" description="Helical" evidence="9">
    <location>
        <begin position="1225"/>
        <end position="1250"/>
    </location>
</feature>
<dbReference type="InterPro" id="IPR003439">
    <property type="entry name" value="ABC_transporter-like_ATP-bd"/>
</dbReference>
<feature type="transmembrane region" description="Helical" evidence="9">
    <location>
        <begin position="1256"/>
        <end position="1279"/>
    </location>
</feature>
<dbReference type="SMART" id="SM00382">
    <property type="entry name" value="AAA"/>
    <property type="match status" value="2"/>
</dbReference>
<protein>
    <submittedName>
        <fullName evidence="11">A-family ABC transporter</fullName>
    </submittedName>
</protein>
<dbReference type="Pfam" id="PF12698">
    <property type="entry name" value="ABC2_membrane_3"/>
    <property type="match status" value="1"/>
</dbReference>
<evidence type="ECO:0000313" key="12">
    <source>
        <dbReference type="Proteomes" id="UP001472866"/>
    </source>
</evidence>
<keyword evidence="4 9" id="KW-0812">Transmembrane</keyword>
<sequence>MWVCRESKAFTQCRAVVAKSGLLRTRGLLMWFGILEVLLPVLILLCMYIPSFVLEGASGENKEVRAAVSVPREIMDVRWTQSEGAYCMHLFSGPQAIASGGGHAVPTKIAYVDEGDPIEDEVVHRTVAQLLCSTTNATDFPLKNLTADSAPLPAAFLAALGLGDLSEPRRFSFLDVVFACHNLNTLEGKLSEALESGDGSLPSRDELLLAAEAASLEAALFGSSGLEEILDNLRWRRSEDVLSVPSLACDEDCLQDVECLRPLLGDLLLEFGDVDEALEYARARPEEVMAVVEPGPQQDPFGDSGEFRYTIYVDAGKIPDLKEKYTNWAVDSIGGMDKWKNYFVAANIQSAMDNAVGSVFRGGIGGVVPRYATYPVPAHENPFQGWISGLILPNILVFSFVPAVALQMQFLLYDKHLKLQQYTALGEVNRVLHSALLCTLAFVPYVVLALIACLVLSYVYPLASMSLVYVVFLIWFASLCVFNALVGTFFSSSVLASIAVVVAYVMFWIPGLLTCNIMRSGSVAWLAVSIFPPSSLYVFGIMLSYFEQIETGLTWENVRTNIIEENGLGHVSCSSLMYIISSSILLFGLGVLVDDFGGISRLWQWGRDHFTAVGAETSRIKDVDQVEGAYEVATARRVAAIEFLGIKKSYGKTKAVRNFSMKVYQGTLTILLGHNGAGKTTLMSILSGALSPTAGVLKIFGEDCVSNKMLCKNLGVCQQLDFLWPTLTVAEHVILIQRLKGIRCKVASEAAIAMLEELQMHSCLNLATKSLSGGQKRKLSLVLSFIGNPRIILLDEPTAGMDSVSRRTVWHFLKTRQEATIFMTTHLMDEADTLGDKVAIMSKGELLCYGSGSFLKQQYAAGYRVLLSGKSSLKDETLGDKIKKYFPGQSLPHMVSGKSMVLYLPVEQTGSIPAFLDSLWKRSVAHRISVSAATLNDVFLKTLPREKPKSKTSRKRKVRAGGSDKPARTRAILCTLLWKHLLTYIRSRHLIVTSMVIPIAFVAIGILLLQVLLSKTISGGLELSGMYLGAPNKPVQLISNDPAAFSFSAWDGGVELQESQIRLESVKLEPGSSWQSYLLRTNPGINASCGDPRNSLTCASLILDEAESSALGGEEGGFGGTPHEFATSRTALHGIPAALNVLNNLFLTNDNGGVLQKISTFIAPIGKNAVSGWHTLAVIMNFSSASFMLAICCCGASFGVKPAWERQHNCKIIQRVLGVSRPQYWFSQLVFDLVVYFIFGAAVLVVVYALPARTLFAYPDAILGLSLVILASGPAVIQLSYIFEGLFKSDFLCFGSLFASRAFVGIVFLEVGVSLTVLESRGHGAAAAANDILRWVLPLLPEYCLARTFYDIVDSNFKGTQLSLRENQGQALLFFVFFSVANSVLYSAIFWLIEAEVFQWIFIRAAPTSAAVAPVSNKILHVSRIHYRFQGKNKETGLYNINLSLHKKGTLGLVGPCGSGKSTLLKILAGVLKPTEGTITRMHSSGGCEKSSLFLKKSGFITGYCPQSGGLFPTLTVGEHMHFYSQLWSTRKWKDEGKDQDQESYLSMLGLKRHSSKQAHTLSEGNKRKLIVAIALSSPSDVILLDEPSAGVDPEGQIRIANCIRKASKTKSIVLCSHAMEECESLCSRVALLHSGHLSSVQTLEQLKCSSYDRALRLSVKPGGTHKGGAADTLWEVFPGAERVKASSDWIQVRLAGPEGERSDRPGFFGGVFKGVQELIRRGVITDFRISEMGIEDILLEEEGEWGA</sequence>
<dbReference type="EMBL" id="CP151502">
    <property type="protein sequence ID" value="WZN59830.1"/>
    <property type="molecule type" value="Genomic_DNA"/>
</dbReference>
<dbReference type="InterPro" id="IPR003593">
    <property type="entry name" value="AAA+_ATPase"/>
</dbReference>
<dbReference type="Gene3D" id="3.40.50.300">
    <property type="entry name" value="P-loop containing nucleotide triphosphate hydrolases"/>
    <property type="match status" value="2"/>
</dbReference>
<feature type="transmembrane region" description="Helical" evidence="9">
    <location>
        <begin position="1291"/>
        <end position="1312"/>
    </location>
</feature>
<evidence type="ECO:0000256" key="6">
    <source>
        <dbReference type="ARBA" id="ARBA00022840"/>
    </source>
</evidence>
<organism evidence="11 12">
    <name type="scientific">Chloropicon roscoffensis</name>
    <dbReference type="NCBI Taxonomy" id="1461544"/>
    <lineage>
        <taxon>Eukaryota</taxon>
        <taxon>Viridiplantae</taxon>
        <taxon>Chlorophyta</taxon>
        <taxon>Chloropicophyceae</taxon>
        <taxon>Chloropicales</taxon>
        <taxon>Chloropicaceae</taxon>
        <taxon>Chloropicon</taxon>
    </lineage>
</organism>
<evidence type="ECO:0000256" key="1">
    <source>
        <dbReference type="ARBA" id="ARBA00004141"/>
    </source>
</evidence>
<keyword evidence="7 9" id="KW-1133">Transmembrane helix</keyword>
<evidence type="ECO:0000256" key="2">
    <source>
        <dbReference type="ARBA" id="ARBA00008526"/>
    </source>
</evidence>
<dbReference type="GO" id="GO:0016887">
    <property type="term" value="F:ATP hydrolysis activity"/>
    <property type="evidence" value="ECO:0007669"/>
    <property type="project" value="InterPro"/>
</dbReference>
<evidence type="ECO:0000256" key="4">
    <source>
        <dbReference type="ARBA" id="ARBA00022692"/>
    </source>
</evidence>
<comment type="similarity">
    <text evidence="2">Belongs to the ABC transporter superfamily. ABCA family. CPR flippase (TC 3.A.1.211) subfamily.</text>
</comment>
<dbReference type="CDD" id="cd03263">
    <property type="entry name" value="ABC_subfamily_A"/>
    <property type="match status" value="1"/>
</dbReference>
<dbReference type="PROSITE" id="PS00211">
    <property type="entry name" value="ABC_TRANSPORTER_1"/>
    <property type="match status" value="1"/>
</dbReference>
<dbReference type="FunFam" id="3.40.50.300:FF:000335">
    <property type="entry name" value="ATP binding cassette subfamily A member 5"/>
    <property type="match status" value="1"/>
</dbReference>
<evidence type="ECO:0000256" key="3">
    <source>
        <dbReference type="ARBA" id="ARBA00022448"/>
    </source>
</evidence>
<evidence type="ECO:0000259" key="10">
    <source>
        <dbReference type="PROSITE" id="PS50893"/>
    </source>
</evidence>
<dbReference type="InterPro" id="IPR013525">
    <property type="entry name" value="ABC2_TM"/>
</dbReference>
<evidence type="ECO:0000256" key="8">
    <source>
        <dbReference type="ARBA" id="ARBA00023136"/>
    </source>
</evidence>
<dbReference type="PANTHER" id="PTHR19229">
    <property type="entry name" value="ATP-BINDING CASSETTE TRANSPORTER SUBFAMILY A ABCA"/>
    <property type="match status" value="1"/>
</dbReference>
<dbReference type="InterPro" id="IPR027417">
    <property type="entry name" value="P-loop_NTPase"/>
</dbReference>
<evidence type="ECO:0000256" key="5">
    <source>
        <dbReference type="ARBA" id="ARBA00022741"/>
    </source>
</evidence>
<feature type="transmembrane region" description="Helical" evidence="9">
    <location>
        <begin position="575"/>
        <end position="593"/>
    </location>
</feature>
<reference evidence="11 12" key="1">
    <citation type="submission" date="2024-03" db="EMBL/GenBank/DDBJ databases">
        <title>Complete genome sequence of the green alga Chloropicon roscoffensis RCC1871.</title>
        <authorList>
            <person name="Lemieux C."/>
            <person name="Pombert J.-F."/>
            <person name="Otis C."/>
            <person name="Turmel M."/>
        </authorList>
    </citation>
    <scope>NUCLEOTIDE SEQUENCE [LARGE SCALE GENOMIC DNA]</scope>
    <source>
        <strain evidence="11 12">RCC1871</strain>
    </source>
</reference>
<evidence type="ECO:0000313" key="11">
    <source>
        <dbReference type="EMBL" id="WZN59830.1"/>
    </source>
</evidence>
<dbReference type="GO" id="GO:0140359">
    <property type="term" value="F:ABC-type transporter activity"/>
    <property type="evidence" value="ECO:0007669"/>
    <property type="project" value="InterPro"/>
</dbReference>
<dbReference type="InterPro" id="IPR017871">
    <property type="entry name" value="ABC_transporter-like_CS"/>
</dbReference>
<feature type="transmembrane region" description="Helical" evidence="9">
    <location>
        <begin position="1371"/>
        <end position="1393"/>
    </location>
</feature>
<feature type="transmembrane region" description="Helical" evidence="9">
    <location>
        <begin position="390"/>
        <end position="412"/>
    </location>
</feature>
<feature type="transmembrane region" description="Helical" evidence="9">
    <location>
        <begin position="492"/>
        <end position="513"/>
    </location>
</feature>